<dbReference type="Pfam" id="PF26112">
    <property type="entry name" value="UBA_RNF216"/>
    <property type="match status" value="1"/>
</dbReference>
<feature type="compositionally biased region" description="Basic and acidic residues" evidence="8">
    <location>
        <begin position="612"/>
        <end position="621"/>
    </location>
</feature>
<dbReference type="SUPFAM" id="SSF57850">
    <property type="entry name" value="RING/U-box"/>
    <property type="match status" value="1"/>
</dbReference>
<dbReference type="EMBL" id="JAVRRA010024640">
    <property type="protein sequence ID" value="KAK5131512.1"/>
    <property type="molecule type" value="Genomic_DNA"/>
</dbReference>
<feature type="transmembrane region" description="Helical" evidence="9">
    <location>
        <begin position="443"/>
        <end position="466"/>
    </location>
</feature>
<proteinExistence type="predicted"/>
<dbReference type="InterPro" id="IPR058758">
    <property type="entry name" value="UBA_RNF216"/>
</dbReference>
<dbReference type="CDD" id="cd20353">
    <property type="entry name" value="Rcat_RBR_RNF216"/>
    <property type="match status" value="1"/>
</dbReference>
<dbReference type="PANTHER" id="PTHR22770:SF42">
    <property type="entry name" value="FINGER PROTEIN (ZIN), PUTATIVE (AFU_ORTHOLOGUE AFUA_4G03910)-RELATED"/>
    <property type="match status" value="1"/>
</dbReference>
<keyword evidence="6" id="KW-0833">Ubl conjugation pathway</keyword>
<keyword evidence="4" id="KW-0677">Repeat</keyword>
<dbReference type="PROSITE" id="PS51873">
    <property type="entry name" value="TRIAD"/>
    <property type="match status" value="1"/>
</dbReference>
<keyword evidence="7" id="KW-0862">Zinc</keyword>
<comment type="caution">
    <text evidence="11">The sequence shown here is derived from an EMBL/GenBank/DDBJ whole genome shotgun (WGS) entry which is preliminary data.</text>
</comment>
<feature type="region of interest" description="Disordered" evidence="8">
    <location>
        <begin position="612"/>
        <end position="643"/>
    </location>
</feature>
<dbReference type="Proteomes" id="UP001357485">
    <property type="component" value="Unassembled WGS sequence"/>
</dbReference>
<organism evidence="11 12">
    <name type="scientific">Cryomyces antarcticus</name>
    <dbReference type="NCBI Taxonomy" id="329879"/>
    <lineage>
        <taxon>Eukaryota</taxon>
        <taxon>Fungi</taxon>
        <taxon>Dikarya</taxon>
        <taxon>Ascomycota</taxon>
        <taxon>Pezizomycotina</taxon>
        <taxon>Dothideomycetes</taxon>
        <taxon>Dothideomycetes incertae sedis</taxon>
        <taxon>Cryomyces</taxon>
    </lineage>
</organism>
<keyword evidence="5" id="KW-0863">Zinc-finger</keyword>
<accession>A0ABR0KUF8</accession>
<reference evidence="11 12" key="1">
    <citation type="submission" date="2023-08" db="EMBL/GenBank/DDBJ databases">
        <title>Black Yeasts Isolated from many extreme environments.</title>
        <authorList>
            <person name="Coleine C."/>
            <person name="Stajich J.E."/>
            <person name="Selbmann L."/>
        </authorList>
    </citation>
    <scope>NUCLEOTIDE SEQUENCE [LARGE SCALE GENOMIC DNA]</scope>
    <source>
        <strain evidence="11 12">CCFEE 536</strain>
    </source>
</reference>
<dbReference type="Gene3D" id="1.20.120.1750">
    <property type="match status" value="1"/>
</dbReference>
<dbReference type="Pfam" id="PF26191">
    <property type="entry name" value="RING-HC_RBR_RNF216"/>
    <property type="match status" value="1"/>
</dbReference>
<protein>
    <recommendedName>
        <fullName evidence="10">RING-type domain-containing protein</fullName>
    </recommendedName>
</protein>
<evidence type="ECO:0000256" key="8">
    <source>
        <dbReference type="SAM" id="MobiDB-lite"/>
    </source>
</evidence>
<dbReference type="InterPro" id="IPR047544">
    <property type="entry name" value="RING-HC_RBR_RNF216"/>
</dbReference>
<dbReference type="PANTHER" id="PTHR22770">
    <property type="entry name" value="UBIQUITIN CONJUGATING ENZYME 7 INTERACTING PROTEIN-RELATED"/>
    <property type="match status" value="1"/>
</dbReference>
<evidence type="ECO:0000259" key="10">
    <source>
        <dbReference type="PROSITE" id="PS51873"/>
    </source>
</evidence>
<keyword evidence="2" id="KW-0808">Transferase</keyword>
<name>A0ABR0KUF8_9PEZI</name>
<keyword evidence="3" id="KW-0479">Metal-binding</keyword>
<evidence type="ECO:0000256" key="3">
    <source>
        <dbReference type="ARBA" id="ARBA00022723"/>
    </source>
</evidence>
<evidence type="ECO:0000313" key="11">
    <source>
        <dbReference type="EMBL" id="KAK5131512.1"/>
    </source>
</evidence>
<feature type="compositionally biased region" description="Polar residues" evidence="8">
    <location>
        <begin position="22"/>
        <end position="36"/>
    </location>
</feature>
<keyword evidence="9" id="KW-0472">Membrane</keyword>
<dbReference type="InterPro" id="IPR044066">
    <property type="entry name" value="TRIAD_supradom"/>
</dbReference>
<keyword evidence="9" id="KW-1133">Transmembrane helix</keyword>
<dbReference type="Pfam" id="PF26200">
    <property type="entry name" value="Rcat_RNF216"/>
    <property type="match status" value="1"/>
</dbReference>
<feature type="domain" description="RING-type" evidence="10">
    <location>
        <begin position="278"/>
        <end position="580"/>
    </location>
</feature>
<sequence>MTTVYLPGGGLWRSKRKLFRSPSSTASLDQSPSTSHSCDEPDLEGEDATEMPDLKELNASLQVLTDIFPDVQPEVFREMLSNFAEESRLQVVTENILKSKAKWVRGRFRVPQRDESGPGHIYKTTAAVDGNGQFLPLEERYRSDQYRTAVKQALFQEFGTLSYSAIRAVMAEVNHSYTRARPILLGLVSKSWRQSFKNLLMRRKAPSAAEHPLVTWQRCAKSDRLVPKLKPTKSIELDRELYNMLIRPLLARQNQEQLRQDRSLAEQLNDAEAEELGAIYDCECCFTSTTFEQMSACDEGGHYICFRCIRNAVNESLYGQGWAKNINPEQTSVKCIAPAMGEEGECHGCISPQFVENALLEERDSEDAWRKLQERCAGESLIKSQVKLVRCPFCVYAEADESHQLSLQKMLKEKYQVCLLLWAMAALLSTVAIVVVILPVPSIILFTFMLYYLRHYCALFSAALHSSRGRIARKRRGLKFTCLNPSCARSSCISCSKEWRDIHICYESERLALRSAVEGAMAEAVKRTCPKCNLSFVKSSGCNKLTCICGYQMCYVCRQEIGKESYQHFCQHFRPGGERSCAECEKCDLYRTEDEDVVIKRAAEKAEKEWKDGEAKERGWTREGSQTISRSRDGLPGMKATGTNDWRHPDWELVMDSVLEMLIA</sequence>
<evidence type="ECO:0000256" key="2">
    <source>
        <dbReference type="ARBA" id="ARBA00022679"/>
    </source>
</evidence>
<feature type="transmembrane region" description="Helical" evidence="9">
    <location>
        <begin position="417"/>
        <end position="437"/>
    </location>
</feature>
<evidence type="ECO:0000256" key="9">
    <source>
        <dbReference type="SAM" id="Phobius"/>
    </source>
</evidence>
<evidence type="ECO:0000256" key="6">
    <source>
        <dbReference type="ARBA" id="ARBA00022786"/>
    </source>
</evidence>
<dbReference type="InterPro" id="IPR047546">
    <property type="entry name" value="Rcat_RBR_RNF216"/>
</dbReference>
<evidence type="ECO:0000256" key="1">
    <source>
        <dbReference type="ARBA" id="ARBA00004906"/>
    </source>
</evidence>
<keyword evidence="9" id="KW-0812">Transmembrane</keyword>
<evidence type="ECO:0000256" key="5">
    <source>
        <dbReference type="ARBA" id="ARBA00022771"/>
    </source>
</evidence>
<evidence type="ECO:0000313" key="12">
    <source>
        <dbReference type="Proteomes" id="UP001357485"/>
    </source>
</evidence>
<comment type="pathway">
    <text evidence="1">Protein modification; protein ubiquitination.</text>
</comment>
<keyword evidence="12" id="KW-1185">Reference proteome</keyword>
<feature type="region of interest" description="Disordered" evidence="8">
    <location>
        <begin position="22"/>
        <end position="47"/>
    </location>
</feature>
<evidence type="ECO:0000256" key="7">
    <source>
        <dbReference type="ARBA" id="ARBA00022833"/>
    </source>
</evidence>
<dbReference type="InterPro" id="IPR051628">
    <property type="entry name" value="LUBAC_E3_Ligases"/>
</dbReference>
<evidence type="ECO:0000256" key="4">
    <source>
        <dbReference type="ARBA" id="ARBA00022737"/>
    </source>
</evidence>
<gene>
    <name evidence="11" type="ORF">LTR16_000701</name>
</gene>